<dbReference type="GeneID" id="9131687"/>
<accession>D5VRZ4</accession>
<proteinExistence type="predicted"/>
<keyword evidence="2" id="KW-1185">Reference proteome</keyword>
<dbReference type="KEGG" id="mif:Metin_0680"/>
<reference evidence="1" key="1">
    <citation type="submission" date="2010-04" db="EMBL/GenBank/DDBJ databases">
        <title>Complete sequence of Methanocaldococcus infernus ME.</title>
        <authorList>
            <consortium name="US DOE Joint Genome Institute"/>
            <person name="Lucas S."/>
            <person name="Copeland A."/>
            <person name="Lapidus A."/>
            <person name="Cheng J.-F."/>
            <person name="Bruce D."/>
            <person name="Goodwin L."/>
            <person name="Pitluck S."/>
            <person name="Munk A.C."/>
            <person name="Detter J.C."/>
            <person name="Han C."/>
            <person name="Tapia R."/>
            <person name="Land M."/>
            <person name="Hauser L."/>
            <person name="Kyrpides N."/>
            <person name="Mikhailova N."/>
            <person name="Sieprawska-Lupa M."/>
            <person name="Whitman W.B."/>
            <person name="Woyke T."/>
        </authorList>
    </citation>
    <scope>NUCLEOTIDE SEQUENCE [LARGE SCALE GENOMIC DNA]</scope>
    <source>
        <strain evidence="1">ME</strain>
    </source>
</reference>
<dbReference type="Proteomes" id="UP000002061">
    <property type="component" value="Chromosome"/>
</dbReference>
<name>D5VRZ4_METIM</name>
<protein>
    <submittedName>
        <fullName evidence="1">Uncharacterized protein</fullName>
    </submittedName>
</protein>
<dbReference type="HOGENOM" id="CLU_878828_0_0_2"/>
<dbReference type="eggNOG" id="arCOG05023">
    <property type="taxonomic scope" value="Archaea"/>
</dbReference>
<dbReference type="EMBL" id="CP002009">
    <property type="protein sequence ID" value="ADG13347.1"/>
    <property type="molecule type" value="Genomic_DNA"/>
</dbReference>
<evidence type="ECO:0000313" key="1">
    <source>
        <dbReference type="EMBL" id="ADG13347.1"/>
    </source>
</evidence>
<dbReference type="AlphaFoldDB" id="D5VRZ4"/>
<dbReference type="OrthoDB" id="64846at2157"/>
<dbReference type="RefSeq" id="WP_013100093.1">
    <property type="nucleotide sequence ID" value="NC_014122.1"/>
</dbReference>
<evidence type="ECO:0000313" key="2">
    <source>
        <dbReference type="Proteomes" id="UP000002061"/>
    </source>
</evidence>
<organism evidence="1 2">
    <name type="scientific">Methanocaldococcus infernus (strain DSM 11812 / JCM 15783 / ME)</name>
    <dbReference type="NCBI Taxonomy" id="573063"/>
    <lineage>
        <taxon>Archaea</taxon>
        <taxon>Methanobacteriati</taxon>
        <taxon>Methanobacteriota</taxon>
        <taxon>Methanomada group</taxon>
        <taxon>Methanococci</taxon>
        <taxon>Methanococcales</taxon>
        <taxon>Methanocaldococcaceae</taxon>
        <taxon>Methanocaldococcus</taxon>
    </lineage>
</organism>
<gene>
    <name evidence="1" type="ordered locus">Metin_0680</name>
</gene>
<sequence length="283" mass="33400">MLVIKKLGNVKSLKEIVDELIDFTGVIEVDKYLLIYRNSKLIKVIDETGEKDLLYVIKELKSKDSFYIKVFELEKDLSNLSYNKILEYLNHLEVGDYIILNSYSNLLSLDGFFEIVPKRFKDEKGYVGVKDKNIIFCVYKTKRKLYFKEKALTKIKTLFAVSLVYAKKISDEIVNEYKEGKLYNVLSFEELIKNIEKREFKTFYGPLSEALTEEPSLIKIDEGYIVSRAKKPIYAFYKEYDGNKAYRYLKNLCIVNDIEFKIYPITEEEYKNFSLFSKNRVKL</sequence>